<protein>
    <submittedName>
        <fullName evidence="1">Uncharacterized protein</fullName>
    </submittedName>
</protein>
<dbReference type="EMBL" id="JARKNE010000003">
    <property type="protein sequence ID" value="KAK5838773.1"/>
    <property type="molecule type" value="Genomic_DNA"/>
</dbReference>
<dbReference type="Proteomes" id="UP001358586">
    <property type="component" value="Chromosome 3"/>
</dbReference>
<organism evidence="1 2">
    <name type="scientific">Gossypium arboreum</name>
    <name type="common">Tree cotton</name>
    <name type="synonym">Gossypium nanking</name>
    <dbReference type="NCBI Taxonomy" id="29729"/>
    <lineage>
        <taxon>Eukaryota</taxon>
        <taxon>Viridiplantae</taxon>
        <taxon>Streptophyta</taxon>
        <taxon>Embryophyta</taxon>
        <taxon>Tracheophyta</taxon>
        <taxon>Spermatophyta</taxon>
        <taxon>Magnoliopsida</taxon>
        <taxon>eudicotyledons</taxon>
        <taxon>Gunneridae</taxon>
        <taxon>Pentapetalae</taxon>
        <taxon>rosids</taxon>
        <taxon>malvids</taxon>
        <taxon>Malvales</taxon>
        <taxon>Malvaceae</taxon>
        <taxon>Malvoideae</taxon>
        <taxon>Gossypium</taxon>
    </lineage>
</organism>
<reference evidence="1 2" key="1">
    <citation type="submission" date="2023-03" db="EMBL/GenBank/DDBJ databases">
        <title>WGS of Gossypium arboreum.</title>
        <authorList>
            <person name="Yu D."/>
        </authorList>
    </citation>
    <scope>NUCLEOTIDE SEQUENCE [LARGE SCALE GENOMIC DNA]</scope>
    <source>
        <tissue evidence="1">Leaf</tissue>
    </source>
</reference>
<evidence type="ECO:0000313" key="1">
    <source>
        <dbReference type="EMBL" id="KAK5838773.1"/>
    </source>
</evidence>
<keyword evidence="2" id="KW-1185">Reference proteome</keyword>
<proteinExistence type="predicted"/>
<accession>A0ABR0QIH2</accession>
<dbReference type="PANTHER" id="PTHR33116">
    <property type="entry name" value="REVERSE TRANSCRIPTASE ZINC-BINDING DOMAIN-CONTAINING PROTEIN-RELATED-RELATED"/>
    <property type="match status" value="1"/>
</dbReference>
<name>A0ABR0QIH2_GOSAR</name>
<dbReference type="PANTHER" id="PTHR33116:SF86">
    <property type="entry name" value="REVERSE TRANSCRIPTASE DOMAIN-CONTAINING PROTEIN"/>
    <property type="match status" value="1"/>
</dbReference>
<evidence type="ECO:0000313" key="2">
    <source>
        <dbReference type="Proteomes" id="UP001358586"/>
    </source>
</evidence>
<gene>
    <name evidence="1" type="ORF">PVK06_007511</name>
</gene>
<comment type="caution">
    <text evidence="1">The sequence shown here is derived from an EMBL/GenBank/DDBJ whole genome shotgun (WGS) entry which is preliminary data.</text>
</comment>
<sequence length="205" mass="23578">MDPLSPYPFIICAKGLSYLLKEVEAYNFIPGAEVCKSSPTITHLFFAYDSFLFFKATRSECSSVKIILDVYEQASGQAGNFKKSRIFFSPNKVEGVRWELFDILGVHTPLDHGRYLGLPSLVGHTKRSIFSFLRERMWSCIQNWNNKLLSRANKEILLKSIAQAILSYCISTFLLPISLYDELQRIMNSIWWGMKDNGGSTIYWY</sequence>